<comment type="similarity">
    <text evidence="3">Belongs to the UreF family.</text>
</comment>
<sequence length="235" mass="24938">MSEAVRASPNDAGDLLALFVWLSPAYPVGAFAYSHGLEWAVETGEVKDAETLRRWVEDLLLCGGPFADAVLLAHGWRAITGDDDAALHDVLELAAAFAPSRERQMETLNQGDAFMAATRTAWFAPALERPGAVWSGRVAYSVAVGIAAAAHDLPLPATLSAFLNAVAANLISAAVRLVPLGQTDGNRTLASLLPVIRDAAVEASHVPLARIGGAALRSDIASMRHETQYTRLFRS</sequence>
<dbReference type="Pfam" id="PF01730">
    <property type="entry name" value="UreF"/>
    <property type="match status" value="1"/>
</dbReference>
<organism evidence="4 5">
    <name type="scientific">Ancylobacter pratisalsi</name>
    <dbReference type="NCBI Taxonomy" id="1745854"/>
    <lineage>
        <taxon>Bacteria</taxon>
        <taxon>Pseudomonadati</taxon>
        <taxon>Pseudomonadota</taxon>
        <taxon>Alphaproteobacteria</taxon>
        <taxon>Hyphomicrobiales</taxon>
        <taxon>Xanthobacteraceae</taxon>
        <taxon>Ancylobacter</taxon>
    </lineage>
</organism>
<dbReference type="Gene3D" id="1.10.4190.10">
    <property type="entry name" value="Urease accessory protein UreF"/>
    <property type="match status" value="1"/>
</dbReference>
<evidence type="ECO:0000256" key="1">
    <source>
        <dbReference type="ARBA" id="ARBA00022988"/>
    </source>
</evidence>
<accession>A0A6P1YGJ3</accession>
<evidence type="ECO:0000256" key="2">
    <source>
        <dbReference type="ARBA" id="ARBA00023186"/>
    </source>
</evidence>
<dbReference type="Proteomes" id="UP000464751">
    <property type="component" value="Chromosome"/>
</dbReference>
<gene>
    <name evidence="3" type="primary">ureF</name>
    <name evidence="4" type="ORF">G3A50_00960</name>
</gene>
<protein>
    <recommendedName>
        <fullName evidence="3">Urease accessory protein UreF</fullName>
    </recommendedName>
</protein>
<dbReference type="PANTHER" id="PTHR33620:SF1">
    <property type="entry name" value="UREASE ACCESSORY PROTEIN F"/>
    <property type="match status" value="1"/>
</dbReference>
<dbReference type="GO" id="GO:0005737">
    <property type="term" value="C:cytoplasm"/>
    <property type="evidence" value="ECO:0007669"/>
    <property type="project" value="UniProtKB-SubCell"/>
</dbReference>
<dbReference type="GO" id="GO:0016151">
    <property type="term" value="F:nickel cation binding"/>
    <property type="evidence" value="ECO:0007669"/>
    <property type="project" value="UniProtKB-UniRule"/>
</dbReference>
<dbReference type="InterPro" id="IPR038277">
    <property type="entry name" value="UreF_sf"/>
</dbReference>
<name>A0A6P1YGJ3_9HYPH</name>
<reference evidence="4 5" key="1">
    <citation type="submission" date="2020-02" db="EMBL/GenBank/DDBJ databases">
        <authorList>
            <person name="Li G."/>
        </authorList>
    </citation>
    <scope>NUCLEOTIDE SEQUENCE [LARGE SCALE GENOMIC DNA]</scope>
    <source>
        <strain evidence="4 5">DSM 102029</strain>
    </source>
</reference>
<keyword evidence="5" id="KW-1185">Reference proteome</keyword>
<dbReference type="HAMAP" id="MF_01385">
    <property type="entry name" value="UreF"/>
    <property type="match status" value="1"/>
</dbReference>
<keyword evidence="2 3" id="KW-0143">Chaperone</keyword>
<dbReference type="EMBL" id="CP048630">
    <property type="protein sequence ID" value="QIB32428.1"/>
    <property type="molecule type" value="Genomic_DNA"/>
</dbReference>
<dbReference type="InterPro" id="IPR002639">
    <property type="entry name" value="UreF"/>
</dbReference>
<dbReference type="KEGG" id="apra:G3A50_00960"/>
<comment type="subunit">
    <text evidence="3">UreD, UreF and UreG form a complex that acts as a GTP-hydrolysis-dependent molecular chaperone, activating the urease apoprotein by helping to assemble the nickel containing metallocenter of UreC. The UreE protein probably delivers the nickel.</text>
</comment>
<evidence type="ECO:0000313" key="4">
    <source>
        <dbReference type="EMBL" id="QIB32428.1"/>
    </source>
</evidence>
<comment type="subcellular location">
    <subcellularLocation>
        <location evidence="3">Cytoplasm</location>
    </subcellularLocation>
</comment>
<evidence type="ECO:0000256" key="3">
    <source>
        <dbReference type="HAMAP-Rule" id="MF_01385"/>
    </source>
</evidence>
<keyword evidence="1 3" id="KW-0996">Nickel insertion</keyword>
<dbReference type="AlphaFoldDB" id="A0A6P1YGJ3"/>
<keyword evidence="3" id="KW-0963">Cytoplasm</keyword>
<dbReference type="RefSeq" id="WP_163073369.1">
    <property type="nucleotide sequence ID" value="NZ_CP048630.1"/>
</dbReference>
<evidence type="ECO:0000313" key="5">
    <source>
        <dbReference type="Proteomes" id="UP000464751"/>
    </source>
</evidence>
<proteinExistence type="inferred from homology"/>
<dbReference type="PIRSF" id="PIRSF009467">
    <property type="entry name" value="Ureas_acces_UreF"/>
    <property type="match status" value="1"/>
</dbReference>
<dbReference type="PANTHER" id="PTHR33620">
    <property type="entry name" value="UREASE ACCESSORY PROTEIN F"/>
    <property type="match status" value="1"/>
</dbReference>
<comment type="function">
    <text evidence="3">Required for maturation of urease via the functional incorporation of the urease nickel metallocenter.</text>
</comment>